<evidence type="ECO:0000313" key="9">
    <source>
        <dbReference type="Proteomes" id="UP000185093"/>
    </source>
</evidence>
<keyword evidence="3 8" id="KW-0808">Transferase</keyword>
<feature type="transmembrane region" description="Helical" evidence="7">
    <location>
        <begin position="102"/>
        <end position="118"/>
    </location>
</feature>
<gene>
    <name evidence="8" type="ORF">SAMN05444368_0360</name>
</gene>
<evidence type="ECO:0000313" key="8">
    <source>
        <dbReference type="EMBL" id="SIN63285.1"/>
    </source>
</evidence>
<sequence length="296" mass="33179">MTMSGMIIFGLFAFIWGWAVTKISIPLSFRYQILDVPEKRKLHREITPRGGGIVLWSGVLLFVLFYRDYMDMNLTLFAWCASAIFMVGYLDDMKSLAPTVRLILHLIASTVALLPLYRSGSLPVWGWLVASLWTASMISAYNMIDGMNGLVLSIFAVSSCIFLFAFKNVFWAFGIGITLGILPWNYPRARTFLGDGGSTLLGFTHACLLLYCLFWSDVLDKSFVPFCVFLALAGGIPFLDMSLAIIRRTAKGVSPFYPDKEHIHHRLIRRGLPTLFVLGIMSSLHAILVLLGLKIF</sequence>
<dbReference type="CDD" id="cd06853">
    <property type="entry name" value="GT_WecA_like"/>
    <property type="match status" value="1"/>
</dbReference>
<dbReference type="GO" id="GO:0016740">
    <property type="term" value="F:transferase activity"/>
    <property type="evidence" value="ECO:0007669"/>
    <property type="project" value="UniProtKB-KW"/>
</dbReference>
<evidence type="ECO:0000256" key="2">
    <source>
        <dbReference type="ARBA" id="ARBA00022475"/>
    </source>
</evidence>
<feature type="transmembrane region" description="Helical" evidence="7">
    <location>
        <begin position="198"/>
        <end position="216"/>
    </location>
</feature>
<feature type="transmembrane region" description="Helical" evidence="7">
    <location>
        <begin position="222"/>
        <end position="246"/>
    </location>
</feature>
<evidence type="ECO:0000256" key="4">
    <source>
        <dbReference type="ARBA" id="ARBA00022692"/>
    </source>
</evidence>
<dbReference type="Pfam" id="PF00953">
    <property type="entry name" value="Glycos_transf_4"/>
    <property type="match status" value="1"/>
</dbReference>
<keyword evidence="6 7" id="KW-0472">Membrane</keyword>
<evidence type="ECO:0000256" key="1">
    <source>
        <dbReference type="ARBA" id="ARBA00004651"/>
    </source>
</evidence>
<comment type="subcellular location">
    <subcellularLocation>
        <location evidence="1">Cell membrane</location>
        <topology evidence="1">Multi-pass membrane protein</topology>
    </subcellularLocation>
</comment>
<evidence type="ECO:0000256" key="7">
    <source>
        <dbReference type="SAM" id="Phobius"/>
    </source>
</evidence>
<proteinExistence type="predicted"/>
<feature type="transmembrane region" description="Helical" evidence="7">
    <location>
        <begin position="46"/>
        <end position="66"/>
    </location>
</feature>
<dbReference type="EMBL" id="FSQZ01000001">
    <property type="protein sequence ID" value="SIN63285.1"/>
    <property type="molecule type" value="Genomic_DNA"/>
</dbReference>
<evidence type="ECO:0000256" key="6">
    <source>
        <dbReference type="ARBA" id="ARBA00023136"/>
    </source>
</evidence>
<dbReference type="Proteomes" id="UP000185093">
    <property type="component" value="Unassembled WGS sequence"/>
</dbReference>
<dbReference type="PANTHER" id="PTHR22926">
    <property type="entry name" value="PHOSPHO-N-ACETYLMURAMOYL-PENTAPEPTIDE-TRANSFERASE"/>
    <property type="match status" value="1"/>
</dbReference>
<evidence type="ECO:0000256" key="3">
    <source>
        <dbReference type="ARBA" id="ARBA00022679"/>
    </source>
</evidence>
<protein>
    <submittedName>
        <fullName evidence="8">UDP-GlcNAc:undecaprenyl-phosphate GlcNAc-1-phosphate transferase</fullName>
    </submittedName>
</protein>
<feature type="transmembrane region" description="Helical" evidence="7">
    <location>
        <begin position="124"/>
        <end position="141"/>
    </location>
</feature>
<organism evidence="8 9">
    <name type="scientific">Acetomicrobium flavidum</name>
    <dbReference type="NCBI Taxonomy" id="49896"/>
    <lineage>
        <taxon>Bacteria</taxon>
        <taxon>Thermotogati</taxon>
        <taxon>Synergistota</taxon>
        <taxon>Synergistia</taxon>
        <taxon>Synergistales</taxon>
        <taxon>Acetomicrobiaceae</taxon>
        <taxon>Acetomicrobium</taxon>
    </lineage>
</organism>
<keyword evidence="5 7" id="KW-1133">Transmembrane helix</keyword>
<reference evidence="8 9" key="1">
    <citation type="submission" date="2016-11" db="EMBL/GenBank/DDBJ databases">
        <authorList>
            <person name="Varghese N."/>
            <person name="Submissions S."/>
        </authorList>
    </citation>
    <scope>NUCLEOTIDE SEQUENCE [LARGE SCALE GENOMIC DNA]</scope>
    <source>
        <strain evidence="8 9">DSM 20664</strain>
    </source>
</reference>
<dbReference type="PANTHER" id="PTHR22926:SF3">
    <property type="entry name" value="UNDECAPRENYL-PHOSPHATE ALPHA-N-ACETYLGLUCOSAMINYL 1-PHOSPHATE TRANSFERASE"/>
    <property type="match status" value="1"/>
</dbReference>
<keyword evidence="4 7" id="KW-0812">Transmembrane</keyword>
<accession>A0ABY1JB88</accession>
<dbReference type="InterPro" id="IPR000715">
    <property type="entry name" value="Glycosyl_transferase_4"/>
</dbReference>
<feature type="transmembrane region" description="Helical" evidence="7">
    <location>
        <begin position="148"/>
        <end position="164"/>
    </location>
</feature>
<keyword evidence="9" id="KW-1185">Reference proteome</keyword>
<feature type="transmembrane region" description="Helical" evidence="7">
    <location>
        <begin position="267"/>
        <end position="293"/>
    </location>
</feature>
<keyword evidence="2" id="KW-1003">Cell membrane</keyword>
<dbReference type="RefSeq" id="WP_074199093.1">
    <property type="nucleotide sequence ID" value="NZ_DAONBL010000001.1"/>
</dbReference>
<name>A0ABY1JB88_9BACT</name>
<evidence type="ECO:0000256" key="5">
    <source>
        <dbReference type="ARBA" id="ARBA00022989"/>
    </source>
</evidence>
<feature type="transmembrane region" description="Helical" evidence="7">
    <location>
        <begin position="72"/>
        <end position="90"/>
    </location>
</feature>
<comment type="caution">
    <text evidence="8">The sequence shown here is derived from an EMBL/GenBank/DDBJ whole genome shotgun (WGS) entry which is preliminary data.</text>
</comment>
<feature type="transmembrane region" description="Helical" evidence="7">
    <location>
        <begin position="6"/>
        <end position="25"/>
    </location>
</feature>